<accession>A0A812ISI4</accession>
<proteinExistence type="predicted"/>
<comment type="caution">
    <text evidence="1">The sequence shown here is derived from an EMBL/GenBank/DDBJ whole genome shotgun (WGS) entry which is preliminary data.</text>
</comment>
<feature type="non-terminal residue" evidence="1">
    <location>
        <position position="260"/>
    </location>
</feature>
<evidence type="ECO:0000313" key="2">
    <source>
        <dbReference type="Proteomes" id="UP000601435"/>
    </source>
</evidence>
<protein>
    <submittedName>
        <fullName evidence="1">Uncharacterized protein</fullName>
    </submittedName>
</protein>
<dbReference type="Proteomes" id="UP000601435">
    <property type="component" value="Unassembled WGS sequence"/>
</dbReference>
<evidence type="ECO:0000313" key="1">
    <source>
        <dbReference type="EMBL" id="CAE7153849.1"/>
    </source>
</evidence>
<keyword evidence="2" id="KW-1185">Reference proteome</keyword>
<name>A0A812ISI4_9DINO</name>
<dbReference type="AlphaFoldDB" id="A0A812ISI4"/>
<reference evidence="1" key="1">
    <citation type="submission" date="2021-02" db="EMBL/GenBank/DDBJ databases">
        <authorList>
            <person name="Dougan E. K."/>
            <person name="Rhodes N."/>
            <person name="Thang M."/>
            <person name="Chan C."/>
        </authorList>
    </citation>
    <scope>NUCLEOTIDE SEQUENCE</scope>
</reference>
<gene>
    <name evidence="1" type="ORF">SNEC2469_LOCUS233</name>
</gene>
<organism evidence="1 2">
    <name type="scientific">Symbiodinium necroappetens</name>
    <dbReference type="NCBI Taxonomy" id="1628268"/>
    <lineage>
        <taxon>Eukaryota</taxon>
        <taxon>Sar</taxon>
        <taxon>Alveolata</taxon>
        <taxon>Dinophyceae</taxon>
        <taxon>Suessiales</taxon>
        <taxon>Symbiodiniaceae</taxon>
        <taxon>Symbiodinium</taxon>
    </lineage>
</organism>
<dbReference type="EMBL" id="CAJNJA010000481">
    <property type="protein sequence ID" value="CAE7153849.1"/>
    <property type="molecule type" value="Genomic_DNA"/>
</dbReference>
<sequence>MSVSTEQFRLEFARAVVDIMTNALVSDLYPNASAEGLFGIDMGDGIHAREIRQRNTGKLPYAVWKSLRLQNPDGFEQKLTEAFCSGSVQTFFEQSLIAMQPQQGSYGYEILCRGLRSIRWDTATLSKIAQLPSLTVARWAKLRGLERQSFNGLVGEVLTETGDGIERQQFRAMELVDAPEVDSHPAWNQFVAEEWRQLRAAGIDLKDPRQTQDTPIVWKLLKQQPSILVKPENLVELESRDLVAAVLISGLGDGEGSAAE</sequence>